<dbReference type="Proteomes" id="UP000570514">
    <property type="component" value="Unassembled WGS sequence"/>
</dbReference>
<comment type="caution">
    <text evidence="7">The sequence shown here is derived from an EMBL/GenBank/DDBJ whole genome shotgun (WGS) entry which is preliminary data.</text>
</comment>
<keyword evidence="3" id="KW-0998">Cell outer membrane</keyword>
<dbReference type="InterPro" id="IPR036942">
    <property type="entry name" value="Beta-barrel_TonB_sf"/>
</dbReference>
<dbReference type="InterPro" id="IPR000531">
    <property type="entry name" value="Beta-barrel_TonB"/>
</dbReference>
<evidence type="ECO:0000313" key="7">
    <source>
        <dbReference type="EMBL" id="NIK89141.1"/>
    </source>
</evidence>
<organism evidence="7 8">
    <name type="scientific">Rhizomicrobium palustre</name>
    <dbReference type="NCBI Taxonomy" id="189966"/>
    <lineage>
        <taxon>Bacteria</taxon>
        <taxon>Pseudomonadati</taxon>
        <taxon>Pseudomonadota</taxon>
        <taxon>Alphaproteobacteria</taxon>
        <taxon>Micropepsales</taxon>
        <taxon>Micropepsaceae</taxon>
        <taxon>Rhizomicrobium</taxon>
    </lineage>
</organism>
<dbReference type="NCBIfam" id="TIGR01782">
    <property type="entry name" value="TonB-Xanth-Caul"/>
    <property type="match status" value="1"/>
</dbReference>
<evidence type="ECO:0000259" key="5">
    <source>
        <dbReference type="Pfam" id="PF00593"/>
    </source>
</evidence>
<name>A0A846N1D6_9PROT</name>
<evidence type="ECO:0000256" key="3">
    <source>
        <dbReference type="ARBA" id="ARBA00023237"/>
    </source>
</evidence>
<keyword evidence="7" id="KW-0675">Receptor</keyword>
<evidence type="ECO:0000256" key="2">
    <source>
        <dbReference type="ARBA" id="ARBA00023136"/>
    </source>
</evidence>
<dbReference type="GO" id="GO:0009279">
    <property type="term" value="C:cell outer membrane"/>
    <property type="evidence" value="ECO:0007669"/>
    <property type="project" value="UniProtKB-SubCell"/>
</dbReference>
<dbReference type="AlphaFoldDB" id="A0A846N1D6"/>
<proteinExistence type="inferred from homology"/>
<evidence type="ECO:0000259" key="6">
    <source>
        <dbReference type="Pfam" id="PF07715"/>
    </source>
</evidence>
<dbReference type="PANTHER" id="PTHR40980">
    <property type="entry name" value="PLUG DOMAIN-CONTAINING PROTEIN"/>
    <property type="match status" value="1"/>
</dbReference>
<feature type="domain" description="TonB-dependent receptor-like beta-barrel" evidence="5">
    <location>
        <begin position="542"/>
        <end position="1057"/>
    </location>
</feature>
<keyword evidence="4" id="KW-0798">TonB box</keyword>
<keyword evidence="2 4" id="KW-0472">Membrane</keyword>
<dbReference type="Pfam" id="PF00593">
    <property type="entry name" value="TonB_dep_Rec_b-barrel"/>
    <property type="match status" value="1"/>
</dbReference>
<sequence length="1093" mass="118722">MELQNRALRGALMLGTGLGLWAVMSPAFGQGAEMLETVTVTGYRASLENALSTKRTSAEMVDAINAEDVGKMPDANLAESLQRLPGISIARDNGEGRTITVRGLGADFTRVTINGMEALATAGGTLSGDNPNRSRQFDFNTFASELFSNLKVKKTAAASTDEGSLGATVDLSTGHPFDYGEKFVASVNNATYETGHPFNPRIAGLASETFFGGKLGALVSVAYNMRNQKINYYTNGAGGYTYYGNNTLMNVAGTPSGTITRDGFASPTGTSCSGNDGVVPGVSVTNGAYCGALSGSDPATYALINNPRGHNAATDSSGAWKNPGPNYELGDPSLVDQELYQSRIGITTAEQWQVDEDTLLSFDGLFSSFYQKSTSNLVTWLGWGRNNTNATLNTANAKTDLSSVFATCKESTAAVHAPQTCSYAKSMLPANYFTTPGSAGYRASDPNGMLYLISTVGRPTTKLLAGQVDNGVVDYLKADNVDDRTTADQSRATTQFMQGTLKLEHNFSSKLHMDAFYGMAVSRNHQEGLMASMERFDVGSATGEGSYVYDIRGNGFTPQEVSYGFDVADPTKWDFVKGYSALRRYMYLTSNKYTNIATNWSYQAADELTLRFGFTSKIFNFNTTRYVRATDTTINPSLQEMGVTSSDVMRVVKFTAADLGMGGNTPTSFAVPDLDKFEQYTNYRCNCVNDYGDWRISNLNSQNSGSNGTTTFNVQEHDKSYYLQGDFQNIIVFGNELRGNIGVRYATTDVQSYGYTVAGFKASATNSYDDVLPSLNLVYGLNDDMVIRAGLSKVMSRPVLANMAPTISGVSPGATAGASGTISAGNPYLKPFRANTIDVSYEWYFDRGAVLSVAAFAKYVKNNPQSQTVSGPLNTLISPDMVTAIAANYAKDTPQYANIMDPTTTWALTSYQNAPGGVLRGVEVNYQQQFNFLPHPFDGFGINANYTYVQSKVHYLFRDGVSTVLKDHLMPWFGASPNSFNATIYYTADKWEARLSSSYRSRYLDAYPIKAGAYPVGYGTSLAINEAIYGKSSFYLDSSFSYNISDNLAAKIDALNLTNEHTGKYWMYQNQTQRATYDAMTGRQIFVGVTYKY</sequence>
<evidence type="ECO:0000256" key="1">
    <source>
        <dbReference type="ARBA" id="ARBA00004442"/>
    </source>
</evidence>
<protein>
    <submittedName>
        <fullName evidence="7">TonB-dependent receptor</fullName>
    </submittedName>
</protein>
<feature type="domain" description="TonB-dependent receptor plug" evidence="6">
    <location>
        <begin position="54"/>
        <end position="166"/>
    </location>
</feature>
<dbReference type="InterPro" id="IPR010104">
    <property type="entry name" value="TonB_rcpt_bac"/>
</dbReference>
<dbReference type="RefSeq" id="WP_167083255.1">
    <property type="nucleotide sequence ID" value="NZ_BAAADC010000001.1"/>
</dbReference>
<dbReference type="Pfam" id="PF07715">
    <property type="entry name" value="Plug"/>
    <property type="match status" value="1"/>
</dbReference>
<evidence type="ECO:0000313" key="8">
    <source>
        <dbReference type="Proteomes" id="UP000570514"/>
    </source>
</evidence>
<dbReference type="Gene3D" id="2.40.170.20">
    <property type="entry name" value="TonB-dependent receptor, beta-barrel domain"/>
    <property type="match status" value="1"/>
</dbReference>
<comment type="subcellular location">
    <subcellularLocation>
        <location evidence="1 4">Cell outer membrane</location>
    </subcellularLocation>
</comment>
<dbReference type="InterPro" id="IPR012910">
    <property type="entry name" value="Plug_dom"/>
</dbReference>
<accession>A0A846N1D6</accession>
<dbReference type="Gene3D" id="2.170.130.10">
    <property type="entry name" value="TonB-dependent receptor, plug domain"/>
    <property type="match status" value="1"/>
</dbReference>
<comment type="similarity">
    <text evidence="4">Belongs to the TonB-dependent receptor family.</text>
</comment>
<dbReference type="EMBL" id="JAASRM010000001">
    <property type="protein sequence ID" value="NIK89141.1"/>
    <property type="molecule type" value="Genomic_DNA"/>
</dbReference>
<dbReference type="InterPro" id="IPR037066">
    <property type="entry name" value="Plug_dom_sf"/>
</dbReference>
<gene>
    <name evidence="7" type="ORF">FHS83_002459</name>
</gene>
<keyword evidence="8" id="KW-1185">Reference proteome</keyword>
<dbReference type="SUPFAM" id="SSF56935">
    <property type="entry name" value="Porins"/>
    <property type="match status" value="1"/>
</dbReference>
<evidence type="ECO:0000256" key="4">
    <source>
        <dbReference type="RuleBase" id="RU003357"/>
    </source>
</evidence>
<reference evidence="7 8" key="1">
    <citation type="submission" date="2020-03" db="EMBL/GenBank/DDBJ databases">
        <title>Genomic Encyclopedia of Type Strains, Phase IV (KMG-IV): sequencing the most valuable type-strain genomes for metagenomic binning, comparative biology and taxonomic classification.</title>
        <authorList>
            <person name="Goeker M."/>
        </authorList>
    </citation>
    <scope>NUCLEOTIDE SEQUENCE [LARGE SCALE GENOMIC DNA]</scope>
    <source>
        <strain evidence="7 8">DSM 19867</strain>
    </source>
</reference>
<dbReference type="PANTHER" id="PTHR40980:SF3">
    <property type="entry name" value="TONB-DEPENDENT RECEPTOR-LIKE BETA-BARREL DOMAIN-CONTAINING PROTEIN"/>
    <property type="match status" value="1"/>
</dbReference>